<protein>
    <recommendedName>
        <fullName evidence="3">Apolipoprotein D</fullName>
    </recommendedName>
</protein>
<keyword evidence="8" id="KW-1015">Disulfide bond</keyword>
<dbReference type="InterPro" id="IPR012674">
    <property type="entry name" value="Calycin"/>
</dbReference>
<evidence type="ECO:0000256" key="9">
    <source>
        <dbReference type="ARBA" id="ARBA00023180"/>
    </source>
</evidence>
<keyword evidence="12" id="KW-0449">Lipoprotein</keyword>
<dbReference type="VEuPathDB" id="VectorBase:AALFPA_054855"/>
<keyword evidence="4" id="KW-0813">Transport</keyword>
<evidence type="ECO:0000256" key="1">
    <source>
        <dbReference type="ARBA" id="ARBA00004613"/>
    </source>
</evidence>
<dbReference type="PIRSF" id="PIRSF036893">
    <property type="entry name" value="Lipocalin_ApoD"/>
    <property type="match status" value="1"/>
</dbReference>
<comment type="similarity">
    <text evidence="2 10">Belongs to the calycin superfamily. Lipocalin family.</text>
</comment>
<organism evidence="12">
    <name type="scientific">Aedes albopictus</name>
    <name type="common">Asian tiger mosquito</name>
    <name type="synonym">Stegomyia albopicta</name>
    <dbReference type="NCBI Taxonomy" id="7160"/>
    <lineage>
        <taxon>Eukaryota</taxon>
        <taxon>Metazoa</taxon>
        <taxon>Ecdysozoa</taxon>
        <taxon>Arthropoda</taxon>
        <taxon>Hexapoda</taxon>
        <taxon>Insecta</taxon>
        <taxon>Pterygota</taxon>
        <taxon>Neoptera</taxon>
        <taxon>Endopterygota</taxon>
        <taxon>Diptera</taxon>
        <taxon>Nematocera</taxon>
        <taxon>Culicoidea</taxon>
        <taxon>Culicidae</taxon>
        <taxon>Culicinae</taxon>
        <taxon>Aedini</taxon>
        <taxon>Aedes</taxon>
        <taxon>Stegomyia</taxon>
    </lineage>
</organism>
<dbReference type="GO" id="GO:0005737">
    <property type="term" value="C:cytoplasm"/>
    <property type="evidence" value="ECO:0007669"/>
    <property type="project" value="TreeGrafter"/>
</dbReference>
<evidence type="ECO:0000256" key="5">
    <source>
        <dbReference type="ARBA" id="ARBA00022525"/>
    </source>
</evidence>
<evidence type="ECO:0000256" key="3">
    <source>
        <dbReference type="ARBA" id="ARBA00019890"/>
    </source>
</evidence>
<evidence type="ECO:0000256" key="10">
    <source>
        <dbReference type="PIRNR" id="PIRNR036893"/>
    </source>
</evidence>
<feature type="domain" description="Lipocalin/cytosolic fatty-acid binding" evidence="11">
    <location>
        <begin position="37"/>
        <end position="167"/>
    </location>
</feature>
<dbReference type="InterPro" id="IPR000566">
    <property type="entry name" value="Lipocln_cytosolic_FA-bd_dom"/>
</dbReference>
<feature type="signal peptide" evidence="10">
    <location>
        <begin position="1"/>
        <end position="20"/>
    </location>
</feature>
<feature type="chain" id="PRO_5013437209" description="Apolipoprotein D" evidence="10">
    <location>
        <begin position="21"/>
        <end position="215"/>
    </location>
</feature>
<dbReference type="PRINTS" id="PR01273">
    <property type="entry name" value="INVTBRTCOLOR"/>
</dbReference>
<evidence type="ECO:0000256" key="4">
    <source>
        <dbReference type="ARBA" id="ARBA00022448"/>
    </source>
</evidence>
<dbReference type="AlphaFoldDB" id="A0A1W7R7K5"/>
<evidence type="ECO:0000256" key="8">
    <source>
        <dbReference type="ARBA" id="ARBA00023157"/>
    </source>
</evidence>
<dbReference type="GO" id="GO:0008289">
    <property type="term" value="F:lipid binding"/>
    <property type="evidence" value="ECO:0007669"/>
    <property type="project" value="UniProtKB-KW"/>
</dbReference>
<keyword evidence="9" id="KW-0325">Glycoprotein</keyword>
<dbReference type="VEuPathDB" id="VectorBase:AALF012693"/>
<dbReference type="GO" id="GO:0000302">
    <property type="term" value="P:response to reactive oxygen species"/>
    <property type="evidence" value="ECO:0007669"/>
    <property type="project" value="TreeGrafter"/>
</dbReference>
<evidence type="ECO:0000256" key="6">
    <source>
        <dbReference type="ARBA" id="ARBA00022729"/>
    </source>
</evidence>
<evidence type="ECO:0000256" key="2">
    <source>
        <dbReference type="ARBA" id="ARBA00006889"/>
    </source>
</evidence>
<dbReference type="GO" id="GO:0006629">
    <property type="term" value="P:lipid metabolic process"/>
    <property type="evidence" value="ECO:0007669"/>
    <property type="project" value="TreeGrafter"/>
</dbReference>
<proteinExistence type="inferred from homology"/>
<dbReference type="InterPro" id="IPR022271">
    <property type="entry name" value="Lipocalin_ApoD"/>
</dbReference>
<dbReference type="PANTHER" id="PTHR10612">
    <property type="entry name" value="APOLIPOPROTEIN D"/>
    <property type="match status" value="1"/>
</dbReference>
<reference evidence="12" key="1">
    <citation type="submission" date="2016-03" db="EMBL/GenBank/DDBJ databases">
        <title>RNAseq analyses of the sensorial organs of adult female Aedes albopictus.</title>
        <authorList>
            <person name="Fabrizio L."/>
            <person name="Ribeiro J.M."/>
            <person name="Arca B."/>
        </authorList>
    </citation>
    <scope>NUCLEOTIDE SEQUENCE</scope>
</reference>
<dbReference type="Gene3D" id="2.40.128.20">
    <property type="match status" value="1"/>
</dbReference>
<dbReference type="Pfam" id="PF08212">
    <property type="entry name" value="Lipocalin_2"/>
    <property type="match status" value="1"/>
</dbReference>
<evidence type="ECO:0000313" key="12">
    <source>
        <dbReference type="EMBL" id="JAV47123.1"/>
    </source>
</evidence>
<dbReference type="InterPro" id="IPR003057">
    <property type="entry name" value="Invtbrt_color"/>
</dbReference>
<keyword evidence="7" id="KW-0446">Lipid-binding</keyword>
<dbReference type="SUPFAM" id="SSF50814">
    <property type="entry name" value="Lipocalins"/>
    <property type="match status" value="1"/>
</dbReference>
<dbReference type="FunFam" id="2.40.128.20:FF:000003">
    <property type="entry name" value="Apolipoprotein D"/>
    <property type="match status" value="1"/>
</dbReference>
<dbReference type="VEuPathDB" id="VectorBase:AALC636_021133"/>
<sequence>MRAVVFFSVACSVFLSKTDGLDVQGPCRNLAVENQFKVDQYMGTWYEVKRYENENQPSGDCVTAQYTLNSTSMEVAVENTMKLLPNQSPLVAYGQAVLASATSTEAKLLVRFNSTPESTPSSNYWVLKTDYQQYAIVWSCHANGENSTESAWVLSRNPVMNAESKTIVENLINQYLKPESFRDTKQGDEFCSSSAMVKLSYVLLLGYVLLLITKF</sequence>
<accession>A0A1W7R7K5</accession>
<name>A0A1W7R7K5_AEDAL</name>
<dbReference type="PANTHER" id="PTHR10612:SF62">
    <property type="entry name" value="LIPOCALIN_CYTOSOLIC FATTY-ACID BINDING DOMAIN-CONTAINING PROTEIN"/>
    <property type="match status" value="1"/>
</dbReference>
<dbReference type="GO" id="GO:0005576">
    <property type="term" value="C:extracellular region"/>
    <property type="evidence" value="ECO:0007669"/>
    <property type="project" value="UniProtKB-SubCell"/>
</dbReference>
<keyword evidence="5" id="KW-0964">Secreted</keyword>
<keyword evidence="6 10" id="KW-0732">Signal</keyword>
<evidence type="ECO:0000256" key="7">
    <source>
        <dbReference type="ARBA" id="ARBA00023121"/>
    </source>
</evidence>
<dbReference type="GO" id="GO:0031409">
    <property type="term" value="F:pigment binding"/>
    <property type="evidence" value="ECO:0007669"/>
    <property type="project" value="InterPro"/>
</dbReference>
<dbReference type="EMBL" id="GEHC01000522">
    <property type="protein sequence ID" value="JAV47123.1"/>
    <property type="molecule type" value="Transcribed_RNA"/>
</dbReference>
<evidence type="ECO:0000259" key="11">
    <source>
        <dbReference type="Pfam" id="PF08212"/>
    </source>
</evidence>
<comment type="subcellular location">
    <subcellularLocation>
        <location evidence="1">Secreted</location>
    </subcellularLocation>
</comment>